<evidence type="ECO:0008006" key="3">
    <source>
        <dbReference type="Google" id="ProtNLM"/>
    </source>
</evidence>
<dbReference type="EMBL" id="JRNE01000044">
    <property type="protein sequence ID" value="KGF17034.1"/>
    <property type="molecule type" value="Genomic_DNA"/>
</dbReference>
<proteinExistence type="predicted"/>
<evidence type="ECO:0000313" key="1">
    <source>
        <dbReference type="EMBL" id="KGF17034.1"/>
    </source>
</evidence>
<name>A0A096A834_9CORY</name>
<sequence length="167" mass="17430">MASHTEITANVNYAPEKVHAALSDNAYWTFLAENPSMPAGEVVSFDNEGDRVNVEIKQTLATDALPDAVKTLIKNDLIVVRKISWGPLSGDTADATVTADVTGMPVTFSGTQKLTPAGDGSAIVTGADVTVNVPMMGAILEPKVAAAVDGIFQREAAVLQEYLAGNA</sequence>
<reference evidence="1 2" key="1">
    <citation type="submission" date="2014-07" db="EMBL/GenBank/DDBJ databases">
        <authorList>
            <person name="McCorrison J."/>
            <person name="Sanka R."/>
            <person name="Torralba M."/>
            <person name="Gillis M."/>
            <person name="Haft D.H."/>
            <person name="Methe B."/>
            <person name="Sutton G."/>
            <person name="Nelson K.E."/>
        </authorList>
    </citation>
    <scope>NUCLEOTIDE SEQUENCE [LARGE SCALE GENOMIC DNA]</scope>
    <source>
        <strain evidence="1 2">DNF00450</strain>
    </source>
</reference>
<dbReference type="eggNOG" id="ENOG502ZHWX">
    <property type="taxonomic scope" value="Bacteria"/>
</dbReference>
<evidence type="ECO:0000313" key="2">
    <source>
        <dbReference type="Proteomes" id="UP000029548"/>
    </source>
</evidence>
<dbReference type="SUPFAM" id="SSF55961">
    <property type="entry name" value="Bet v1-like"/>
    <property type="match status" value="1"/>
</dbReference>
<dbReference type="InterPro" id="IPR019639">
    <property type="entry name" value="DUF2505"/>
</dbReference>
<accession>A0A096A834</accession>
<comment type="caution">
    <text evidence="1">The sequence shown here is derived from an EMBL/GenBank/DDBJ whole genome shotgun (WGS) entry which is preliminary data.</text>
</comment>
<dbReference type="AlphaFoldDB" id="A0A096A834"/>
<dbReference type="Proteomes" id="UP000029548">
    <property type="component" value="Unassembled WGS sequence"/>
</dbReference>
<protein>
    <recommendedName>
        <fullName evidence="3">DUF2505 domain-containing protein</fullName>
    </recommendedName>
</protein>
<dbReference type="Pfam" id="PF10698">
    <property type="entry name" value="DUF2505"/>
    <property type="match status" value="1"/>
</dbReference>
<dbReference type="RefSeq" id="WP_035121813.1">
    <property type="nucleotide sequence ID" value="NZ_JRNE01000044.1"/>
</dbReference>
<gene>
    <name evidence="1" type="ORF">HMPREF1650_05920</name>
</gene>
<organism evidence="1 2">
    <name type="scientific">Corynebacterium freneyi DNF00450</name>
    <dbReference type="NCBI Taxonomy" id="1287475"/>
    <lineage>
        <taxon>Bacteria</taxon>
        <taxon>Bacillati</taxon>
        <taxon>Actinomycetota</taxon>
        <taxon>Actinomycetes</taxon>
        <taxon>Mycobacteriales</taxon>
        <taxon>Corynebacteriaceae</taxon>
        <taxon>Corynebacterium</taxon>
    </lineage>
</organism>